<evidence type="ECO:0000313" key="2">
    <source>
        <dbReference type="RefSeq" id="XP_074211274.1"/>
    </source>
</evidence>
<reference evidence="2" key="1">
    <citation type="submission" date="2025-08" db="UniProtKB">
        <authorList>
            <consortium name="RefSeq"/>
        </authorList>
    </citation>
    <scope>IDENTIFICATION</scope>
    <source>
        <tissue evidence="2">Blood</tissue>
    </source>
</reference>
<keyword evidence="1" id="KW-1185">Reference proteome</keyword>
<organism evidence="1 2">
    <name type="scientific">Camelus bactrianus</name>
    <name type="common">Bactrian camel</name>
    <dbReference type="NCBI Taxonomy" id="9837"/>
    <lineage>
        <taxon>Eukaryota</taxon>
        <taxon>Metazoa</taxon>
        <taxon>Chordata</taxon>
        <taxon>Craniata</taxon>
        <taxon>Vertebrata</taxon>
        <taxon>Euteleostomi</taxon>
        <taxon>Mammalia</taxon>
        <taxon>Eutheria</taxon>
        <taxon>Laurasiatheria</taxon>
        <taxon>Artiodactyla</taxon>
        <taxon>Tylopoda</taxon>
        <taxon>Camelidae</taxon>
        <taxon>Camelus</taxon>
    </lineage>
</organism>
<dbReference type="Proteomes" id="UP001732780">
    <property type="component" value="Chromosome 30"/>
</dbReference>
<evidence type="ECO:0000313" key="1">
    <source>
        <dbReference type="Proteomes" id="UP001732780"/>
    </source>
</evidence>
<dbReference type="RefSeq" id="XP_074211274.1">
    <property type="nucleotide sequence ID" value="XM_074355173.1"/>
</dbReference>
<name>A0AC58PMM3_CAMBA</name>
<sequence>MTKSEFLIFSPKSTPPEHSSSWSMTSGRGARNSRETGCPRGAGNPVAACAPAVCTEAARSEAVRGLRRLVGAPAVFLRQSGRPKAPEWVGAAPSSRPGLGSLLPTPRTVLRGARHLALRAAQAPCPGRGGDRWAWRPAASAQARRAWPRGLAAPGALQRVGRARRGGRKRTPQRQRSRRARATVGGCQPEALELAMLAPPLIPGARLFVWLTWILC</sequence>
<gene>
    <name evidence="2" type="primary">LOC141575600</name>
</gene>
<accession>A0AC58PMM3</accession>
<proteinExistence type="predicted"/>
<protein>
    <submittedName>
        <fullName evidence="2">Uncharacterized protein LOC141575600</fullName>
    </submittedName>
</protein>